<dbReference type="InterPro" id="IPR005559">
    <property type="entry name" value="CG-1_dom"/>
</dbReference>
<reference evidence="2 3" key="1">
    <citation type="journal article" date="2021" name="Commun. Biol.">
        <title>The genome of Shorea leprosula (Dipterocarpaceae) highlights the ecological relevance of drought in aseasonal tropical rainforests.</title>
        <authorList>
            <person name="Ng K.K.S."/>
            <person name="Kobayashi M.J."/>
            <person name="Fawcett J.A."/>
            <person name="Hatakeyama M."/>
            <person name="Paape T."/>
            <person name="Ng C.H."/>
            <person name="Ang C.C."/>
            <person name="Tnah L.H."/>
            <person name="Lee C.T."/>
            <person name="Nishiyama T."/>
            <person name="Sese J."/>
            <person name="O'Brien M.J."/>
            <person name="Copetti D."/>
            <person name="Mohd Noor M.I."/>
            <person name="Ong R.C."/>
            <person name="Putra M."/>
            <person name="Sireger I.Z."/>
            <person name="Indrioko S."/>
            <person name="Kosugi Y."/>
            <person name="Izuno A."/>
            <person name="Isagi Y."/>
            <person name="Lee S.L."/>
            <person name="Shimizu K.K."/>
        </authorList>
    </citation>
    <scope>NUCLEOTIDE SEQUENCE [LARGE SCALE GENOMIC DNA]</scope>
    <source>
        <strain evidence="2">214</strain>
    </source>
</reference>
<dbReference type="AlphaFoldDB" id="A0AAV5MQK7"/>
<feature type="domain" description="CG-1" evidence="1">
    <location>
        <begin position="18"/>
        <end position="74"/>
    </location>
</feature>
<gene>
    <name evidence="2" type="ORF">SLEP1_g58522</name>
</gene>
<proteinExistence type="predicted"/>
<dbReference type="GO" id="GO:0003677">
    <property type="term" value="F:DNA binding"/>
    <property type="evidence" value="ECO:0007669"/>
    <property type="project" value="InterPro"/>
</dbReference>
<accession>A0AAV5MQK7</accession>
<evidence type="ECO:0000313" key="2">
    <source>
        <dbReference type="EMBL" id="GKV51904.1"/>
    </source>
</evidence>
<evidence type="ECO:0000259" key="1">
    <source>
        <dbReference type="PROSITE" id="PS51437"/>
    </source>
</evidence>
<dbReference type="EMBL" id="BPVZ01000562">
    <property type="protein sequence ID" value="GKV51904.1"/>
    <property type="molecule type" value="Genomic_DNA"/>
</dbReference>
<organism evidence="2 3">
    <name type="scientific">Rubroshorea leprosula</name>
    <dbReference type="NCBI Taxonomy" id="152421"/>
    <lineage>
        <taxon>Eukaryota</taxon>
        <taxon>Viridiplantae</taxon>
        <taxon>Streptophyta</taxon>
        <taxon>Embryophyta</taxon>
        <taxon>Tracheophyta</taxon>
        <taxon>Spermatophyta</taxon>
        <taxon>Magnoliopsida</taxon>
        <taxon>eudicotyledons</taxon>
        <taxon>Gunneridae</taxon>
        <taxon>Pentapetalae</taxon>
        <taxon>rosids</taxon>
        <taxon>malvids</taxon>
        <taxon>Malvales</taxon>
        <taxon>Dipterocarpaceae</taxon>
        <taxon>Rubroshorea</taxon>
    </lineage>
</organism>
<evidence type="ECO:0000313" key="3">
    <source>
        <dbReference type="Proteomes" id="UP001054252"/>
    </source>
</evidence>
<dbReference type="Proteomes" id="UP001054252">
    <property type="component" value="Unassembled WGS sequence"/>
</dbReference>
<dbReference type="PROSITE" id="PS51437">
    <property type="entry name" value="CG_1"/>
    <property type="match status" value="1"/>
</dbReference>
<protein>
    <recommendedName>
        <fullName evidence="1">CG-1 domain-containing protein</fullName>
    </recommendedName>
</protein>
<name>A0AAV5MQK7_9ROSI</name>
<keyword evidence="3" id="KW-1185">Reference proteome</keyword>
<sequence length="74" mass="8330">MDESVEAGPSVLDNPLDIEQIYSKAQNQWFSKPELCQILQNHKGFHITSAPHEKPPSTIPPIIIAIISIIHFVR</sequence>
<comment type="caution">
    <text evidence="2">The sequence shown here is derived from an EMBL/GenBank/DDBJ whole genome shotgun (WGS) entry which is preliminary data.</text>
</comment>